<keyword evidence="4" id="KW-1185">Reference proteome</keyword>
<evidence type="ECO:0000256" key="2">
    <source>
        <dbReference type="SAM" id="MobiDB-lite"/>
    </source>
</evidence>
<dbReference type="GeneID" id="83216580"/>
<evidence type="ECO:0000313" key="3">
    <source>
        <dbReference type="EMBL" id="KAJ8655138.1"/>
    </source>
</evidence>
<feature type="coiled-coil region" evidence="1">
    <location>
        <begin position="73"/>
        <end position="168"/>
    </location>
</feature>
<dbReference type="RefSeq" id="XP_058340051.1">
    <property type="nucleotide sequence ID" value="XM_058489170.1"/>
</dbReference>
<comment type="caution">
    <text evidence="3">The sequence shown here is derived from an EMBL/GenBank/DDBJ whole genome shotgun (WGS) entry which is preliminary data.</text>
</comment>
<gene>
    <name evidence="3" type="ORF">O0I10_009173</name>
</gene>
<accession>A0AAD7UXW3</accession>
<feature type="region of interest" description="Disordered" evidence="2">
    <location>
        <begin position="250"/>
        <end position="278"/>
    </location>
</feature>
<evidence type="ECO:0000256" key="1">
    <source>
        <dbReference type="SAM" id="Coils"/>
    </source>
</evidence>
<dbReference type="EMBL" id="JARTCD010000052">
    <property type="protein sequence ID" value="KAJ8655138.1"/>
    <property type="molecule type" value="Genomic_DNA"/>
</dbReference>
<sequence length="278" mass="31515">MTQGVRPSPFPRRSVSSVAPFTVKRKQVNYEGLEMSSSQCSLASLLHKNDPSPATPGTNPESLMRNIIESKSVAESNAKIQQLEKDLKQATGEQKKWRHKCKLMENERKEYEASVKAQCESDKELLRTELKAVKEAHVDKVQELSCSIARLQRKVAALQDVLKEHNITQEPCTDDEAIDTMLINRECKDDAEFIKNAYNDARSRNYGVSREQWTNIQAMTYALRHEVDLFQAWRAAASVPVEELARLMREEDKSSAHHSGVSAIRKTLFGRKGSGKRK</sequence>
<organism evidence="3 4">
    <name type="scientific">Lichtheimia ornata</name>
    <dbReference type="NCBI Taxonomy" id="688661"/>
    <lineage>
        <taxon>Eukaryota</taxon>
        <taxon>Fungi</taxon>
        <taxon>Fungi incertae sedis</taxon>
        <taxon>Mucoromycota</taxon>
        <taxon>Mucoromycotina</taxon>
        <taxon>Mucoromycetes</taxon>
        <taxon>Mucorales</taxon>
        <taxon>Lichtheimiaceae</taxon>
        <taxon>Lichtheimia</taxon>
    </lineage>
</organism>
<dbReference type="Proteomes" id="UP001234581">
    <property type="component" value="Unassembled WGS sequence"/>
</dbReference>
<evidence type="ECO:0000313" key="4">
    <source>
        <dbReference type="Proteomes" id="UP001234581"/>
    </source>
</evidence>
<proteinExistence type="predicted"/>
<protein>
    <submittedName>
        <fullName evidence="3">Uncharacterized protein</fullName>
    </submittedName>
</protein>
<dbReference type="AlphaFoldDB" id="A0AAD7UXW3"/>
<keyword evidence="1" id="KW-0175">Coiled coil</keyword>
<reference evidence="3 4" key="1">
    <citation type="submission" date="2023-03" db="EMBL/GenBank/DDBJ databases">
        <title>Genome sequence of Lichtheimia ornata CBS 291.66.</title>
        <authorList>
            <person name="Mohabir J.T."/>
            <person name="Shea T.P."/>
            <person name="Kurbessoian T."/>
            <person name="Berby B."/>
            <person name="Fontaine J."/>
            <person name="Livny J."/>
            <person name="Gnirke A."/>
            <person name="Stajich J.E."/>
            <person name="Cuomo C.A."/>
        </authorList>
    </citation>
    <scope>NUCLEOTIDE SEQUENCE [LARGE SCALE GENOMIC DNA]</scope>
    <source>
        <strain evidence="3">CBS 291.66</strain>
    </source>
</reference>
<name>A0AAD7UXW3_9FUNG</name>